<evidence type="ECO:0000313" key="6">
    <source>
        <dbReference type="EMBL" id="KAK7398676.1"/>
    </source>
</evidence>
<evidence type="ECO:0000256" key="1">
    <source>
        <dbReference type="ARBA" id="ARBA00004141"/>
    </source>
</evidence>
<dbReference type="EMBL" id="JAZAVJ010000315">
    <property type="protein sequence ID" value="KAK7398676.1"/>
    <property type="molecule type" value="Genomic_DNA"/>
</dbReference>
<feature type="transmembrane region" description="Helical" evidence="5">
    <location>
        <begin position="12"/>
        <end position="31"/>
    </location>
</feature>
<feature type="transmembrane region" description="Helical" evidence="5">
    <location>
        <begin position="123"/>
        <end position="149"/>
    </location>
</feature>
<accession>A0ABR1GKM2</accession>
<comment type="subcellular location">
    <subcellularLocation>
        <location evidence="1">Membrane</location>
        <topology evidence="1">Multi-pass membrane protein</topology>
    </subcellularLocation>
</comment>
<gene>
    <name evidence="6" type="ORF">QQX98_011947</name>
</gene>
<dbReference type="InterPro" id="IPR036259">
    <property type="entry name" value="MFS_trans_sf"/>
</dbReference>
<evidence type="ECO:0000313" key="7">
    <source>
        <dbReference type="Proteomes" id="UP001498476"/>
    </source>
</evidence>
<evidence type="ECO:0008006" key="8">
    <source>
        <dbReference type="Google" id="ProtNLM"/>
    </source>
</evidence>
<protein>
    <recommendedName>
        <fullName evidence="8">Major facilitator superfamily (MFS) profile domain-containing protein</fullName>
    </recommendedName>
</protein>
<reference evidence="6 7" key="1">
    <citation type="journal article" date="2025" name="Microbiol. Resour. Announc.">
        <title>Draft genome sequences for Neonectria magnoliae and Neonectria punicea, canker pathogens of Liriodendron tulipifera and Acer saccharum in West Virginia.</title>
        <authorList>
            <person name="Petronek H.M."/>
            <person name="Kasson M.T."/>
            <person name="Metheny A.M."/>
            <person name="Stauder C.M."/>
            <person name="Lovett B."/>
            <person name="Lynch S.C."/>
            <person name="Garnas J.R."/>
            <person name="Kasson L.R."/>
            <person name="Stajich J.E."/>
        </authorList>
    </citation>
    <scope>NUCLEOTIDE SEQUENCE [LARGE SCALE GENOMIC DNA]</scope>
    <source>
        <strain evidence="6 7">NRRL 64653</strain>
    </source>
</reference>
<dbReference type="Proteomes" id="UP001498476">
    <property type="component" value="Unassembled WGS sequence"/>
</dbReference>
<evidence type="ECO:0000256" key="3">
    <source>
        <dbReference type="ARBA" id="ARBA00022989"/>
    </source>
</evidence>
<sequence>MATCTNVEAYAAAQVLYIVGADGVIYIIRVFAMDKATVRTRSLVYGLSLYTYFITPFAGPALAQAYYKGSGWRWAFGSLALIIPGVSGIPLSLFSWSEKRRQSTQLKEVRSDEKVRSPIWKTIWFHIVDLDVLGVLLACFGLGLILLPLSLSTRGMKGWESATTISMIVVGVFCLIALAVYESRIAPRTFIDFSVLRDRTAWGACLCMGGQSLSL</sequence>
<feature type="transmembrane region" description="Helical" evidence="5">
    <location>
        <begin position="43"/>
        <end position="62"/>
    </location>
</feature>
<dbReference type="Gene3D" id="1.20.1250.20">
    <property type="entry name" value="MFS general substrate transporter like domains"/>
    <property type="match status" value="1"/>
</dbReference>
<comment type="caution">
    <text evidence="6">The sequence shown here is derived from an EMBL/GenBank/DDBJ whole genome shotgun (WGS) entry which is preliminary data.</text>
</comment>
<keyword evidence="2 5" id="KW-0812">Transmembrane</keyword>
<name>A0ABR1GKM2_9HYPO</name>
<dbReference type="PANTHER" id="PTHR23501">
    <property type="entry name" value="MAJOR FACILITATOR SUPERFAMILY"/>
    <property type="match status" value="1"/>
</dbReference>
<proteinExistence type="predicted"/>
<dbReference type="PANTHER" id="PTHR23501:SF107">
    <property type="entry name" value="TRANSPORTER, PUTATIVE (AFU_ORTHOLOGUE AFUA_7G04730)-RELATED"/>
    <property type="match status" value="1"/>
</dbReference>
<feature type="transmembrane region" description="Helical" evidence="5">
    <location>
        <begin position="74"/>
        <end position="96"/>
    </location>
</feature>
<evidence type="ECO:0000256" key="5">
    <source>
        <dbReference type="SAM" id="Phobius"/>
    </source>
</evidence>
<evidence type="ECO:0000256" key="2">
    <source>
        <dbReference type="ARBA" id="ARBA00022692"/>
    </source>
</evidence>
<organism evidence="6 7">
    <name type="scientific">Neonectria punicea</name>
    <dbReference type="NCBI Taxonomy" id="979145"/>
    <lineage>
        <taxon>Eukaryota</taxon>
        <taxon>Fungi</taxon>
        <taxon>Dikarya</taxon>
        <taxon>Ascomycota</taxon>
        <taxon>Pezizomycotina</taxon>
        <taxon>Sordariomycetes</taxon>
        <taxon>Hypocreomycetidae</taxon>
        <taxon>Hypocreales</taxon>
        <taxon>Nectriaceae</taxon>
        <taxon>Neonectria</taxon>
    </lineage>
</organism>
<evidence type="ECO:0000256" key="4">
    <source>
        <dbReference type="ARBA" id="ARBA00023136"/>
    </source>
</evidence>
<keyword evidence="3 5" id="KW-1133">Transmembrane helix</keyword>
<dbReference type="SUPFAM" id="SSF103473">
    <property type="entry name" value="MFS general substrate transporter"/>
    <property type="match status" value="1"/>
</dbReference>
<feature type="transmembrane region" description="Helical" evidence="5">
    <location>
        <begin position="161"/>
        <end position="181"/>
    </location>
</feature>
<keyword evidence="7" id="KW-1185">Reference proteome</keyword>
<keyword evidence="4 5" id="KW-0472">Membrane</keyword>